<evidence type="ECO:0000313" key="3">
    <source>
        <dbReference type="Proteomes" id="UP000000323"/>
    </source>
</evidence>
<dbReference type="Pfam" id="PF04073">
    <property type="entry name" value="tRNA_edit"/>
    <property type="match status" value="1"/>
</dbReference>
<dbReference type="KEGG" id="ttr:Tter_0466"/>
<dbReference type="GO" id="GO:0002161">
    <property type="term" value="F:aminoacyl-tRNA deacylase activity"/>
    <property type="evidence" value="ECO:0007669"/>
    <property type="project" value="InterPro"/>
</dbReference>
<dbReference type="Gene3D" id="3.90.960.10">
    <property type="entry name" value="YbaK/aminoacyl-tRNA synthetase-associated domain"/>
    <property type="match status" value="1"/>
</dbReference>
<reference evidence="3" key="1">
    <citation type="journal article" date="2010" name="Stand. Genomic Sci.">
        <title>Complete genome sequence of 'Thermobaculum terrenum' type strain (YNP1).</title>
        <authorList>
            <person name="Kiss H."/>
            <person name="Cleland D."/>
            <person name="Lapidus A."/>
            <person name="Lucas S."/>
            <person name="Glavina Del Rio T."/>
            <person name="Nolan M."/>
            <person name="Tice H."/>
            <person name="Han C."/>
            <person name="Goodwin L."/>
            <person name="Pitluck S."/>
            <person name="Liolios K."/>
            <person name="Ivanova N."/>
            <person name="Mavromatis K."/>
            <person name="Ovchinnikova G."/>
            <person name="Pati A."/>
            <person name="Chen A."/>
            <person name="Palaniappan K."/>
            <person name="Land M."/>
            <person name="Hauser L."/>
            <person name="Chang Y."/>
            <person name="Jeffries C."/>
            <person name="Lu M."/>
            <person name="Brettin T."/>
            <person name="Detter J."/>
            <person name="Goker M."/>
            <person name="Tindall B."/>
            <person name="Beck B."/>
            <person name="McDermott T."/>
            <person name="Woyke T."/>
            <person name="Bristow J."/>
            <person name="Eisen J."/>
            <person name="Markowitz V."/>
            <person name="Hugenholtz P."/>
            <person name="Kyrpides N."/>
            <person name="Klenk H."/>
            <person name="Cheng J."/>
        </authorList>
    </citation>
    <scope>NUCLEOTIDE SEQUENCE [LARGE SCALE GENOMIC DNA]</scope>
    <source>
        <strain evidence="3">ATCC BAA-798 / YNP1</strain>
    </source>
</reference>
<dbReference type="PANTHER" id="PTHR30411">
    <property type="entry name" value="CYTOPLASMIC PROTEIN"/>
    <property type="match status" value="1"/>
</dbReference>
<evidence type="ECO:0000313" key="2">
    <source>
        <dbReference type="EMBL" id="ACZ41387.1"/>
    </source>
</evidence>
<dbReference type="Proteomes" id="UP000000323">
    <property type="component" value="Chromosome 1"/>
</dbReference>
<feature type="domain" description="YbaK/aminoacyl-tRNA synthetase-associated" evidence="1">
    <location>
        <begin position="27"/>
        <end position="144"/>
    </location>
</feature>
<dbReference type="eggNOG" id="COG2606">
    <property type="taxonomic scope" value="Bacteria"/>
</dbReference>
<dbReference type="InterPro" id="IPR036754">
    <property type="entry name" value="YbaK/aa-tRNA-synt-asso_dom_sf"/>
</dbReference>
<accession>D1CEN1</accession>
<evidence type="ECO:0000259" key="1">
    <source>
        <dbReference type="Pfam" id="PF04073"/>
    </source>
</evidence>
<gene>
    <name evidence="2" type="ordered locus">Tter_0466</name>
</gene>
<keyword evidence="2" id="KW-0436">Ligase</keyword>
<dbReference type="EMBL" id="CP001825">
    <property type="protein sequence ID" value="ACZ41387.1"/>
    <property type="molecule type" value="Genomic_DNA"/>
</dbReference>
<organism evidence="2 3">
    <name type="scientific">Thermobaculum terrenum (strain ATCC BAA-798 / CCMEE 7001 / YNP1)</name>
    <dbReference type="NCBI Taxonomy" id="525904"/>
    <lineage>
        <taxon>Bacteria</taxon>
        <taxon>Bacillati</taxon>
        <taxon>Chloroflexota</taxon>
        <taxon>Chloroflexia</taxon>
        <taxon>Candidatus Thermobaculales</taxon>
        <taxon>Candidatus Thermobaculaceae</taxon>
        <taxon>Thermobaculum</taxon>
    </lineage>
</organism>
<dbReference type="STRING" id="525904.Tter_0466"/>
<dbReference type="HOGENOM" id="CLU_094875_0_0_0"/>
<keyword evidence="3" id="KW-1185">Reference proteome</keyword>
<dbReference type="InterPro" id="IPR007214">
    <property type="entry name" value="YbaK/aa-tRNA-synth-assoc-dom"/>
</dbReference>
<sequence length="161" mass="17206">MKQAVSRVVEAARSAGVEITPIEYEDKTHTAQAAADAIGVEVGQIVKSLIFLAGDGYLLVLVSGKNRVDVDKLARIVGQEVKRADAKTVKELTGYTIGGVPPVGHTQKPLAVLMDRDLLDYEVVYAAAGTDRVNFAIATTDLLRITGARPCDIKDQQEQGS</sequence>
<dbReference type="GO" id="GO:0004812">
    <property type="term" value="F:aminoacyl-tRNA ligase activity"/>
    <property type="evidence" value="ECO:0007669"/>
    <property type="project" value="UniProtKB-KW"/>
</dbReference>
<dbReference type="AlphaFoldDB" id="D1CEN1"/>
<dbReference type="RefSeq" id="WP_012874422.1">
    <property type="nucleotide sequence ID" value="NC_013525.1"/>
</dbReference>
<dbReference type="SUPFAM" id="SSF55826">
    <property type="entry name" value="YbaK/ProRS associated domain"/>
    <property type="match status" value="1"/>
</dbReference>
<dbReference type="PANTHER" id="PTHR30411:SF1">
    <property type="entry name" value="CYTOPLASMIC PROTEIN"/>
    <property type="match status" value="1"/>
</dbReference>
<proteinExistence type="predicted"/>
<name>D1CEN1_THET1</name>
<dbReference type="OrthoDB" id="9798760at2"/>
<protein>
    <submittedName>
        <fullName evidence="2">YbaK/prolyl-tRNA synthetase associated region</fullName>
    </submittedName>
</protein>
<dbReference type="CDD" id="cd04333">
    <property type="entry name" value="ProX_deacylase"/>
    <property type="match status" value="1"/>
</dbReference>
<keyword evidence="2" id="KW-0030">Aminoacyl-tRNA synthetase</keyword>